<dbReference type="PANTHER" id="PTHR43465:SF2">
    <property type="entry name" value="DUF1680 DOMAIN PROTEIN (AFU_ORTHOLOGUE AFUA_1G08910)"/>
    <property type="match status" value="1"/>
</dbReference>
<feature type="domain" description="Non-reducing end beta-L-arabinofuranosidase-like GH127 middle" evidence="2">
    <location>
        <begin position="418"/>
        <end position="513"/>
    </location>
</feature>
<evidence type="ECO:0000313" key="3">
    <source>
        <dbReference type="EMBL" id="TSJ37352.1"/>
    </source>
</evidence>
<dbReference type="Gene3D" id="1.50.10.20">
    <property type="match status" value="1"/>
</dbReference>
<dbReference type="AlphaFoldDB" id="A0A556MBV9"/>
<dbReference type="InterPro" id="IPR049174">
    <property type="entry name" value="Beta-AFase-like"/>
</dbReference>
<proteinExistence type="predicted"/>
<comment type="caution">
    <text evidence="3">The sequence shown here is derived from an EMBL/GenBank/DDBJ whole genome shotgun (WGS) entry which is preliminary data.</text>
</comment>
<dbReference type="PANTHER" id="PTHR43465">
    <property type="entry name" value="DUF1680 DOMAIN PROTEIN (AFU_ORTHOLOGUE AFUA_1G08910)"/>
    <property type="match status" value="1"/>
</dbReference>
<accession>A0A556MBV9</accession>
<gene>
    <name evidence="3" type="ORF">FO440_21570</name>
</gene>
<evidence type="ECO:0008006" key="5">
    <source>
        <dbReference type="Google" id="ProtNLM"/>
    </source>
</evidence>
<dbReference type="Pfam" id="PF20736">
    <property type="entry name" value="Glyco_hydro127M"/>
    <property type="match status" value="1"/>
</dbReference>
<sequence>MLNLKNLCRLGCTLIGINSYGQTVRKPAVNDALRPAAEVHLNGYLADKLNGSIENRLLAQDVDRLIAPFKLENRTETSLWQSEFWGKWFTSVALAYKYKPDPRLKATLDRAVAGLLATQTPDGYIGNYAAAHRLEGWDIWGRKYCMLGLMAYYDITKDKKSLIAAARVADNLIDDLKKQDGIIVTKGNYRGMAASSVLEPICLLYNRTANKKYLDFALEIVRQWETPEGPHLISKANTNVAERFPKPKNWYSPEQGQKAYEMMSCYEGLLEFYRITGNETYKKATEDTWANIKKTEIDIAGSGASTEMWFGGKAVENTPINHFQETCVTVTWLKFTQQLLRLTGEAKYADEAERTYYNALLGAMSDHGATWAKYTPLNGQRLPGSEQCGMGLNCCVASGPRGLFAVPPFMVMEKQDGLQVNYFADGMFNLKSPKDQNIALAQHTTYPRSGAIEIDVNLPKEEDMEIAIRIPEWSKKTTLSINGKAVTAILPGTYAKIKRSWHTGDKIALQLDMRGRVIKTGTAIQSEAIVRGPIVLARDTRFEGSGIAAVLKPVADKNGYIDLTEIPNKPTDDGMMLFKANFIPESYTEAAKGPIAVTLCDYASAGNDSENSFFKVWSAQLFHPSDEF</sequence>
<name>A0A556MBV9_9SPHI</name>
<evidence type="ECO:0000259" key="1">
    <source>
        <dbReference type="Pfam" id="PF07944"/>
    </source>
</evidence>
<dbReference type="EMBL" id="VLPK01000005">
    <property type="protein sequence ID" value="TSJ37352.1"/>
    <property type="molecule type" value="Genomic_DNA"/>
</dbReference>
<dbReference type="GO" id="GO:0005975">
    <property type="term" value="P:carbohydrate metabolic process"/>
    <property type="evidence" value="ECO:0007669"/>
    <property type="project" value="InterPro"/>
</dbReference>
<reference evidence="3 4" key="1">
    <citation type="submission" date="2019-07" db="EMBL/GenBank/DDBJ databases">
        <authorList>
            <person name="Huq M.A."/>
        </authorList>
    </citation>
    <scope>NUCLEOTIDE SEQUENCE [LARGE SCALE GENOMIC DNA]</scope>
    <source>
        <strain evidence="3 4">MAH-19</strain>
    </source>
</reference>
<evidence type="ECO:0000259" key="2">
    <source>
        <dbReference type="Pfam" id="PF20736"/>
    </source>
</evidence>
<dbReference type="InterPro" id="IPR049046">
    <property type="entry name" value="Beta-AFase-like_GH127_middle"/>
</dbReference>
<dbReference type="InterPro" id="IPR008928">
    <property type="entry name" value="6-hairpin_glycosidase_sf"/>
</dbReference>
<evidence type="ECO:0000313" key="4">
    <source>
        <dbReference type="Proteomes" id="UP000318733"/>
    </source>
</evidence>
<keyword evidence="4" id="KW-1185">Reference proteome</keyword>
<organism evidence="3 4">
    <name type="scientific">Mucilaginibacter corticis</name>
    <dbReference type="NCBI Taxonomy" id="2597670"/>
    <lineage>
        <taxon>Bacteria</taxon>
        <taxon>Pseudomonadati</taxon>
        <taxon>Bacteroidota</taxon>
        <taxon>Sphingobacteriia</taxon>
        <taxon>Sphingobacteriales</taxon>
        <taxon>Sphingobacteriaceae</taxon>
        <taxon>Mucilaginibacter</taxon>
    </lineage>
</organism>
<feature type="domain" description="Non-reducing end beta-L-arabinofuranosidase-like GH127 catalytic" evidence="1">
    <location>
        <begin position="75"/>
        <end position="402"/>
    </location>
</feature>
<dbReference type="OrthoDB" id="9757939at2"/>
<dbReference type="RefSeq" id="WP_144250386.1">
    <property type="nucleotide sequence ID" value="NZ_VLPK01000005.1"/>
</dbReference>
<dbReference type="InterPro" id="IPR012878">
    <property type="entry name" value="Beta-AFase-like_GH127_cat"/>
</dbReference>
<dbReference type="Pfam" id="PF07944">
    <property type="entry name" value="Beta-AFase-like_GH127_cat"/>
    <property type="match status" value="1"/>
</dbReference>
<protein>
    <recommendedName>
        <fullName evidence="5">Glycoside hydrolase family 127 protein</fullName>
    </recommendedName>
</protein>
<dbReference type="Proteomes" id="UP000318733">
    <property type="component" value="Unassembled WGS sequence"/>
</dbReference>
<dbReference type="SUPFAM" id="SSF48208">
    <property type="entry name" value="Six-hairpin glycosidases"/>
    <property type="match status" value="1"/>
</dbReference>